<dbReference type="EMBL" id="POUN01000003">
    <property type="protein sequence ID" value="PNF80493.1"/>
    <property type="molecule type" value="Genomic_DNA"/>
</dbReference>
<reference evidence="8 9" key="1">
    <citation type="submission" date="2018-01" db="EMBL/GenBank/DDBJ databases">
        <title>Denitrification phenotypes of diverse strains of Pseudomonas stutzeri.</title>
        <authorList>
            <person name="Milligan D.A."/>
            <person name="Bergaust L."/>
            <person name="Bakken L.R."/>
            <person name="Frostegard A."/>
        </authorList>
    </citation>
    <scope>NUCLEOTIDE SEQUENCE [LARGE SCALE GENOMIC DNA]</scope>
    <source>
        <strain evidence="8 9">KC</strain>
    </source>
</reference>
<dbReference type="InterPro" id="IPR017938">
    <property type="entry name" value="Riboflavin_synthase-like_b-brl"/>
</dbReference>
<dbReference type="GO" id="GO:0016655">
    <property type="term" value="F:oxidoreductase activity, acting on NAD(P)H, quinone or similar compound as acceptor"/>
    <property type="evidence" value="ECO:0007669"/>
    <property type="project" value="UniProtKB-ARBA"/>
</dbReference>
<organism evidence="8 9">
    <name type="scientific">Stutzerimonas stutzeri</name>
    <name type="common">Pseudomonas stutzeri</name>
    <dbReference type="NCBI Taxonomy" id="316"/>
    <lineage>
        <taxon>Bacteria</taxon>
        <taxon>Pseudomonadati</taxon>
        <taxon>Pseudomonadota</taxon>
        <taxon>Gammaproteobacteria</taxon>
        <taxon>Pseudomonadales</taxon>
        <taxon>Pseudomonadaceae</taxon>
        <taxon>Stutzerimonas</taxon>
    </lineage>
</organism>
<keyword evidence="3" id="KW-0249">Electron transport</keyword>
<dbReference type="PRINTS" id="PR00371">
    <property type="entry name" value="FPNCR"/>
</dbReference>
<evidence type="ECO:0000259" key="7">
    <source>
        <dbReference type="PROSITE" id="PS51384"/>
    </source>
</evidence>
<dbReference type="CDD" id="cd06200">
    <property type="entry name" value="SiR_like1"/>
    <property type="match status" value="1"/>
</dbReference>
<evidence type="ECO:0000313" key="8">
    <source>
        <dbReference type="EMBL" id="PNF80493.1"/>
    </source>
</evidence>
<keyword evidence="3" id="KW-0813">Transport</keyword>
<accession>A0A2N8S1I1</accession>
<dbReference type="OrthoDB" id="9816402at2"/>
<dbReference type="Gene3D" id="3.40.50.80">
    <property type="entry name" value="Nucleotide-binding domain of ferredoxin-NADP reductase (FNR) module"/>
    <property type="match status" value="1"/>
</dbReference>
<feature type="domain" description="Flavodoxin-like" evidence="6">
    <location>
        <begin position="67"/>
        <end position="203"/>
    </location>
</feature>
<feature type="transmembrane region" description="Helical" evidence="5">
    <location>
        <begin position="33"/>
        <end position="50"/>
    </location>
</feature>
<proteinExistence type="predicted"/>
<gene>
    <name evidence="8" type="ORF">CXK92_09720</name>
</gene>
<dbReference type="SUPFAM" id="SSF63380">
    <property type="entry name" value="Riboflavin synthase domain-like"/>
    <property type="match status" value="1"/>
</dbReference>
<dbReference type="Proteomes" id="UP000235925">
    <property type="component" value="Unassembled WGS sequence"/>
</dbReference>
<dbReference type="AlphaFoldDB" id="A0A2N8S1I1"/>
<dbReference type="Gene3D" id="3.40.50.360">
    <property type="match status" value="1"/>
</dbReference>
<evidence type="ECO:0000313" key="9">
    <source>
        <dbReference type="Proteomes" id="UP000235925"/>
    </source>
</evidence>
<keyword evidence="5" id="KW-0472">Membrane</keyword>
<sequence length="518" mass="57428">MPSPFQSIRRVTPLIGCIVIAALLLWWQPPRELSAAVVVMVYIAMSLYCCRKQLRRKVTPAHAASALVVTYASQGGQAQLYAERSAEQLREGGLTVQLLPLNALEPDRLPAQRLLFVVSTYGEGEAPDNGARFERRLAAISPALHDLEYAVLAFGDRQYRHFCAFGQRLDERLRQFGAIALFDRLEADRADHGVLRHWQHQLAHLSGNGDFSDWLPAPYQRWQLTGRRCLNPGSAGAPVQLLTLVPMDGPQSWRAGDTVEVGPRHDLARTEALLAGLGLDPQTLIEGQSLAVQMSRRRIPEVAELNGLDATALLALPLLPHREYSIASVLADGSLQLVVREARHPDGALGLGSGWLCRHAAIGDEIDMRIRSNSGFHGPAAETPLILIGNGTGIGGLRAHLRERARDQGSRNWLLFGERNEAHDCFFGDELNQWLNSGHLQRLDLAFSRDQPAKRYVQHALRDAADELRHWLEQGAAIYVCGSLEGMGQDVQQILLGLLGQARLEQLSEQGRYRRDLY</sequence>
<dbReference type="GO" id="GO:0003958">
    <property type="term" value="F:NADPH-hemoprotein reductase activity"/>
    <property type="evidence" value="ECO:0007669"/>
    <property type="project" value="UniProtKB-EC"/>
</dbReference>
<dbReference type="PRINTS" id="PR00369">
    <property type="entry name" value="FLAVODOXIN"/>
</dbReference>
<dbReference type="InterPro" id="IPR001094">
    <property type="entry name" value="Flavdoxin-like"/>
</dbReference>
<dbReference type="Pfam" id="PF00258">
    <property type="entry name" value="Flavodoxin_1"/>
    <property type="match status" value="1"/>
</dbReference>
<dbReference type="PANTHER" id="PTHR19384">
    <property type="entry name" value="NITRIC OXIDE SYNTHASE-RELATED"/>
    <property type="match status" value="1"/>
</dbReference>
<keyword evidence="2" id="KW-0288">FMN</keyword>
<keyword evidence="5" id="KW-1133">Transmembrane helix</keyword>
<dbReference type="GO" id="GO:0010181">
    <property type="term" value="F:FMN binding"/>
    <property type="evidence" value="ECO:0007669"/>
    <property type="project" value="InterPro"/>
</dbReference>
<comment type="caution">
    <text evidence="8">The sequence shown here is derived from an EMBL/GenBank/DDBJ whole genome shotgun (WGS) entry which is preliminary data.</text>
</comment>
<dbReference type="RefSeq" id="WP_102824836.1">
    <property type="nucleotide sequence ID" value="NZ_CP139348.1"/>
</dbReference>
<evidence type="ECO:0000256" key="1">
    <source>
        <dbReference type="ARBA" id="ARBA00022630"/>
    </source>
</evidence>
<dbReference type="InterPro" id="IPR029039">
    <property type="entry name" value="Flavoprotein-like_sf"/>
</dbReference>
<dbReference type="GO" id="GO:0050660">
    <property type="term" value="F:flavin adenine dinucleotide binding"/>
    <property type="evidence" value="ECO:0007669"/>
    <property type="project" value="TreeGrafter"/>
</dbReference>
<feature type="transmembrane region" description="Helical" evidence="5">
    <location>
        <begin position="7"/>
        <end position="27"/>
    </location>
</feature>
<name>A0A2N8S1I1_STUST</name>
<keyword evidence="5" id="KW-0812">Transmembrane</keyword>
<dbReference type="PROSITE" id="PS51384">
    <property type="entry name" value="FAD_FR"/>
    <property type="match status" value="1"/>
</dbReference>
<dbReference type="GO" id="GO:0005829">
    <property type="term" value="C:cytosol"/>
    <property type="evidence" value="ECO:0007669"/>
    <property type="project" value="TreeGrafter"/>
</dbReference>
<dbReference type="Pfam" id="PF00175">
    <property type="entry name" value="NAD_binding_1"/>
    <property type="match status" value="1"/>
</dbReference>
<evidence type="ECO:0000256" key="5">
    <source>
        <dbReference type="SAM" id="Phobius"/>
    </source>
</evidence>
<evidence type="ECO:0000256" key="3">
    <source>
        <dbReference type="ARBA" id="ARBA00022982"/>
    </source>
</evidence>
<feature type="domain" description="FAD-binding FR-type" evidence="7">
    <location>
        <begin position="217"/>
        <end position="379"/>
    </location>
</feature>
<keyword evidence="1" id="KW-0285">Flavoprotein</keyword>
<evidence type="ECO:0000256" key="4">
    <source>
        <dbReference type="ARBA" id="ARBA00023797"/>
    </source>
</evidence>
<dbReference type="SUPFAM" id="SSF52343">
    <property type="entry name" value="Ferredoxin reductase-like, C-terminal NADP-linked domain"/>
    <property type="match status" value="1"/>
</dbReference>
<dbReference type="SUPFAM" id="SSF52218">
    <property type="entry name" value="Flavoproteins"/>
    <property type="match status" value="1"/>
</dbReference>
<protein>
    <recommendedName>
        <fullName evidence="4">NADPH--hemoprotein reductase</fullName>
        <ecNumber evidence="4">1.6.2.4</ecNumber>
    </recommendedName>
</protein>
<evidence type="ECO:0000259" key="6">
    <source>
        <dbReference type="PROSITE" id="PS50902"/>
    </source>
</evidence>
<dbReference type="InterPro" id="IPR017927">
    <property type="entry name" value="FAD-bd_FR_type"/>
</dbReference>
<dbReference type="InterPro" id="IPR001433">
    <property type="entry name" value="OxRdtase_FAD/NAD-bd"/>
</dbReference>
<dbReference type="InterPro" id="IPR001709">
    <property type="entry name" value="Flavoprot_Pyr_Nucl_cyt_Rdtase"/>
</dbReference>
<evidence type="ECO:0000256" key="2">
    <source>
        <dbReference type="ARBA" id="ARBA00022643"/>
    </source>
</evidence>
<dbReference type="InterPro" id="IPR008254">
    <property type="entry name" value="Flavodoxin/NO_synth"/>
</dbReference>
<dbReference type="InterPro" id="IPR039261">
    <property type="entry name" value="FNR_nucleotide-bd"/>
</dbReference>
<dbReference type="EC" id="1.6.2.4" evidence="4"/>
<dbReference type="PROSITE" id="PS50902">
    <property type="entry name" value="FLAVODOXIN_LIKE"/>
    <property type="match status" value="1"/>
</dbReference>
<dbReference type="PANTHER" id="PTHR19384:SF17">
    <property type="entry name" value="NADPH--CYTOCHROME P450 REDUCTASE"/>
    <property type="match status" value="1"/>
</dbReference>